<dbReference type="Proteomes" id="UP001258017">
    <property type="component" value="Unassembled WGS sequence"/>
</dbReference>
<name>A0AAD9VHG1_9HYME</name>
<keyword evidence="1" id="KW-0175">Coiled coil</keyword>
<organism evidence="2 3">
    <name type="scientific">Odynerus spinipes</name>
    <dbReference type="NCBI Taxonomy" id="1348599"/>
    <lineage>
        <taxon>Eukaryota</taxon>
        <taxon>Metazoa</taxon>
        <taxon>Ecdysozoa</taxon>
        <taxon>Arthropoda</taxon>
        <taxon>Hexapoda</taxon>
        <taxon>Insecta</taxon>
        <taxon>Pterygota</taxon>
        <taxon>Neoptera</taxon>
        <taxon>Endopterygota</taxon>
        <taxon>Hymenoptera</taxon>
        <taxon>Apocrita</taxon>
        <taxon>Aculeata</taxon>
        <taxon>Vespoidea</taxon>
        <taxon>Vespidae</taxon>
        <taxon>Eumeninae</taxon>
        <taxon>Odynerus</taxon>
    </lineage>
</organism>
<proteinExistence type="predicted"/>
<dbReference type="AlphaFoldDB" id="A0AAD9VHG1"/>
<accession>A0AAD9VHG1</accession>
<comment type="caution">
    <text evidence="2">The sequence shown here is derived from an EMBL/GenBank/DDBJ whole genome shotgun (WGS) entry which is preliminary data.</text>
</comment>
<keyword evidence="3" id="KW-1185">Reference proteome</keyword>
<protein>
    <submittedName>
        <fullName evidence="2">Uncharacterized protein</fullName>
    </submittedName>
</protein>
<evidence type="ECO:0000256" key="1">
    <source>
        <dbReference type="SAM" id="Coils"/>
    </source>
</evidence>
<feature type="coiled-coil region" evidence="1">
    <location>
        <begin position="77"/>
        <end position="111"/>
    </location>
</feature>
<feature type="non-terminal residue" evidence="2">
    <location>
        <position position="113"/>
    </location>
</feature>
<sequence>MPSSRATTSDSKLVAPTSPIGLAPNLVDSTALGAILAVLKSNSDSLASQAQQMAEINNKLDHISQLSIKVEECSSKIESLTLSQETASARISELTEETRNLRARADDLEAVNI</sequence>
<reference evidence="2" key="2">
    <citation type="journal article" date="2023" name="Commun. Biol.">
        <title>Intrasexual cuticular hydrocarbon dimorphism in a wasp sheds light on hydrocarbon biosynthesis genes in Hymenoptera.</title>
        <authorList>
            <person name="Moris V.C."/>
            <person name="Podsiadlowski L."/>
            <person name="Martin S."/>
            <person name="Oeyen J.P."/>
            <person name="Donath A."/>
            <person name="Petersen M."/>
            <person name="Wilbrandt J."/>
            <person name="Misof B."/>
            <person name="Liedtke D."/>
            <person name="Thamm M."/>
            <person name="Scheiner R."/>
            <person name="Schmitt T."/>
            <person name="Niehuis O."/>
        </authorList>
    </citation>
    <scope>NUCLEOTIDE SEQUENCE</scope>
    <source>
        <strain evidence="2">GBR_01_08_01A</strain>
    </source>
</reference>
<dbReference type="EMBL" id="JAIFRP010005183">
    <property type="protein sequence ID" value="KAK2574711.1"/>
    <property type="molecule type" value="Genomic_DNA"/>
</dbReference>
<evidence type="ECO:0000313" key="2">
    <source>
        <dbReference type="EMBL" id="KAK2574711.1"/>
    </source>
</evidence>
<gene>
    <name evidence="2" type="ORF">KPH14_012942</name>
</gene>
<reference evidence="2" key="1">
    <citation type="submission" date="2021-08" db="EMBL/GenBank/DDBJ databases">
        <authorList>
            <person name="Misof B."/>
            <person name="Oliver O."/>
            <person name="Podsiadlowski L."/>
            <person name="Donath A."/>
            <person name="Peters R."/>
            <person name="Mayer C."/>
            <person name="Rust J."/>
            <person name="Gunkel S."/>
            <person name="Lesny P."/>
            <person name="Martin S."/>
            <person name="Oeyen J.P."/>
            <person name="Petersen M."/>
            <person name="Panagiotis P."/>
            <person name="Wilbrandt J."/>
            <person name="Tanja T."/>
        </authorList>
    </citation>
    <scope>NUCLEOTIDE SEQUENCE</scope>
    <source>
        <strain evidence="2">GBR_01_08_01A</strain>
        <tissue evidence="2">Thorax + abdomen</tissue>
    </source>
</reference>
<evidence type="ECO:0000313" key="3">
    <source>
        <dbReference type="Proteomes" id="UP001258017"/>
    </source>
</evidence>